<accession>A0A0F9KWM1</accession>
<keyword evidence="1" id="KW-0812">Transmembrane</keyword>
<proteinExistence type="predicted"/>
<comment type="caution">
    <text evidence="2">The sequence shown here is derived from an EMBL/GenBank/DDBJ whole genome shotgun (WGS) entry which is preliminary data.</text>
</comment>
<organism evidence="2">
    <name type="scientific">marine sediment metagenome</name>
    <dbReference type="NCBI Taxonomy" id="412755"/>
    <lineage>
        <taxon>unclassified sequences</taxon>
        <taxon>metagenomes</taxon>
        <taxon>ecological metagenomes</taxon>
    </lineage>
</organism>
<dbReference type="AlphaFoldDB" id="A0A0F9KWM1"/>
<feature type="transmembrane region" description="Helical" evidence="1">
    <location>
        <begin position="6"/>
        <end position="36"/>
    </location>
</feature>
<name>A0A0F9KWM1_9ZZZZ</name>
<reference evidence="2" key="1">
    <citation type="journal article" date="2015" name="Nature">
        <title>Complex archaea that bridge the gap between prokaryotes and eukaryotes.</title>
        <authorList>
            <person name="Spang A."/>
            <person name="Saw J.H."/>
            <person name="Jorgensen S.L."/>
            <person name="Zaremba-Niedzwiedzka K."/>
            <person name="Martijn J."/>
            <person name="Lind A.E."/>
            <person name="van Eijk R."/>
            <person name="Schleper C."/>
            <person name="Guy L."/>
            <person name="Ettema T.J."/>
        </authorList>
    </citation>
    <scope>NUCLEOTIDE SEQUENCE</scope>
</reference>
<keyword evidence="1" id="KW-1133">Transmembrane helix</keyword>
<gene>
    <name evidence="2" type="ORF">LCGC14_1352530</name>
</gene>
<evidence type="ECO:0000256" key="1">
    <source>
        <dbReference type="SAM" id="Phobius"/>
    </source>
</evidence>
<dbReference type="EMBL" id="LAZR01008371">
    <property type="protein sequence ID" value="KKM79181.1"/>
    <property type="molecule type" value="Genomic_DNA"/>
</dbReference>
<sequence>MLTIAIVIAILGGYAIIGTGLLVGFLAACGFSYYAVTAWIL</sequence>
<protein>
    <submittedName>
        <fullName evidence="2">Uncharacterized protein</fullName>
    </submittedName>
</protein>
<evidence type="ECO:0000313" key="2">
    <source>
        <dbReference type="EMBL" id="KKM79181.1"/>
    </source>
</evidence>
<keyword evidence="1" id="KW-0472">Membrane</keyword>